<dbReference type="InterPro" id="IPR036097">
    <property type="entry name" value="HisK_dim/P_sf"/>
</dbReference>
<name>A0ABU3PHG0_9BURK</name>
<comment type="catalytic activity">
    <reaction evidence="1">
        <text>ATP + protein L-histidine = ADP + protein N-phospho-L-histidine.</text>
        <dbReference type="EC" id="2.7.13.3"/>
    </reaction>
</comment>
<accession>A0ABU3PHG0</accession>
<evidence type="ECO:0000256" key="7">
    <source>
        <dbReference type="ARBA" id="ARBA00022777"/>
    </source>
</evidence>
<dbReference type="SMART" id="SM00388">
    <property type="entry name" value="HisKA"/>
    <property type="match status" value="1"/>
</dbReference>
<dbReference type="InterPro" id="IPR013727">
    <property type="entry name" value="2CSK_N"/>
</dbReference>
<dbReference type="CDD" id="cd00075">
    <property type="entry name" value="HATPase"/>
    <property type="match status" value="1"/>
</dbReference>
<dbReference type="InterPro" id="IPR050428">
    <property type="entry name" value="TCS_sensor_his_kinase"/>
</dbReference>
<keyword evidence="6" id="KW-0812">Transmembrane</keyword>
<dbReference type="PANTHER" id="PTHR45436">
    <property type="entry name" value="SENSOR HISTIDINE KINASE YKOH"/>
    <property type="match status" value="1"/>
</dbReference>
<dbReference type="PROSITE" id="PS50109">
    <property type="entry name" value="HIS_KIN"/>
    <property type="match status" value="1"/>
</dbReference>
<dbReference type="SMART" id="SM00387">
    <property type="entry name" value="HATPase_c"/>
    <property type="match status" value="1"/>
</dbReference>
<keyword evidence="8" id="KW-1133">Transmembrane helix</keyword>
<feature type="domain" description="Histidine kinase" evidence="10">
    <location>
        <begin position="246"/>
        <end position="457"/>
    </location>
</feature>
<protein>
    <recommendedName>
        <fullName evidence="3">histidine kinase</fullName>
        <ecNumber evidence="3">2.7.13.3</ecNumber>
    </recommendedName>
</protein>
<dbReference type="Gene3D" id="3.30.565.10">
    <property type="entry name" value="Histidine kinase-like ATPase, C-terminal domain"/>
    <property type="match status" value="1"/>
</dbReference>
<evidence type="ECO:0000256" key="2">
    <source>
        <dbReference type="ARBA" id="ARBA00004370"/>
    </source>
</evidence>
<evidence type="ECO:0000256" key="3">
    <source>
        <dbReference type="ARBA" id="ARBA00012438"/>
    </source>
</evidence>
<dbReference type="RefSeq" id="WP_315652885.1">
    <property type="nucleotide sequence ID" value="NZ_JAVXZY010000012.1"/>
</dbReference>
<dbReference type="InterPro" id="IPR004358">
    <property type="entry name" value="Sig_transdc_His_kin-like_C"/>
</dbReference>
<keyword evidence="7 11" id="KW-0418">Kinase</keyword>
<dbReference type="EMBL" id="JAVXZY010000012">
    <property type="protein sequence ID" value="MDT9001999.1"/>
    <property type="molecule type" value="Genomic_DNA"/>
</dbReference>
<dbReference type="InterPro" id="IPR003661">
    <property type="entry name" value="HisK_dim/P_dom"/>
</dbReference>
<evidence type="ECO:0000256" key="5">
    <source>
        <dbReference type="ARBA" id="ARBA00022679"/>
    </source>
</evidence>
<organism evidence="11 12">
    <name type="scientific">Roseateles aquae</name>
    <dbReference type="NCBI Taxonomy" id="3077235"/>
    <lineage>
        <taxon>Bacteria</taxon>
        <taxon>Pseudomonadati</taxon>
        <taxon>Pseudomonadota</taxon>
        <taxon>Betaproteobacteria</taxon>
        <taxon>Burkholderiales</taxon>
        <taxon>Sphaerotilaceae</taxon>
        <taxon>Roseateles</taxon>
    </lineage>
</organism>
<dbReference type="SUPFAM" id="SSF47384">
    <property type="entry name" value="Homodimeric domain of signal transducing histidine kinase"/>
    <property type="match status" value="1"/>
</dbReference>
<evidence type="ECO:0000259" key="10">
    <source>
        <dbReference type="PROSITE" id="PS50109"/>
    </source>
</evidence>
<dbReference type="EC" id="2.7.13.3" evidence="3"/>
<dbReference type="SUPFAM" id="SSF55874">
    <property type="entry name" value="ATPase domain of HSP90 chaperone/DNA topoisomerase II/histidine kinase"/>
    <property type="match status" value="1"/>
</dbReference>
<comment type="subcellular location">
    <subcellularLocation>
        <location evidence="2">Membrane</location>
    </subcellularLocation>
</comment>
<evidence type="ECO:0000256" key="6">
    <source>
        <dbReference type="ARBA" id="ARBA00022692"/>
    </source>
</evidence>
<dbReference type="Pfam" id="PF08521">
    <property type="entry name" value="2CSK_N"/>
    <property type="match status" value="1"/>
</dbReference>
<keyword evidence="5 11" id="KW-0808">Transferase</keyword>
<evidence type="ECO:0000313" key="12">
    <source>
        <dbReference type="Proteomes" id="UP001246372"/>
    </source>
</evidence>
<dbReference type="Pfam" id="PF02518">
    <property type="entry name" value="HATPase_c"/>
    <property type="match status" value="1"/>
</dbReference>
<evidence type="ECO:0000256" key="1">
    <source>
        <dbReference type="ARBA" id="ARBA00000085"/>
    </source>
</evidence>
<keyword evidence="9" id="KW-0472">Membrane</keyword>
<dbReference type="InterPro" id="IPR003594">
    <property type="entry name" value="HATPase_dom"/>
</dbReference>
<dbReference type="PANTHER" id="PTHR45436:SF1">
    <property type="entry name" value="SENSOR PROTEIN QSEC"/>
    <property type="match status" value="1"/>
</dbReference>
<dbReference type="Proteomes" id="UP001246372">
    <property type="component" value="Unassembled WGS sequence"/>
</dbReference>
<sequence length="457" mass="48907">MSMGRSRSIRQRLVLGLALPLILVLGLALWLNHQAALALADQAFDKALLNAAVALSARLELDSDSDLDVDLPSSAQAVLQTDAIDRMFFAVVDPGQRLVWGEDWLNGCVNTALAVEPQAESLHCHGQWLRVLRLDRQGPLSRARVLVAETTHKREQAAAQILRNSAALGLALGLAALLTVFLVTQRVLAPLEALARRLDQNHGEPLQALDIAAELPSELQSLVRALNGLLARLNEQAGAQQAFISDVAHQLRTPLANLALQLQLQARDAAAPGSAASLRRQSLMEAALQRMQRMVAQVLSLAMASNDASAGESLSRLDLRGLAESCASEFIDAARARGIDLGFELAEAWVQGRAEALHELVSNLLDNALVHGRQGGTVTVRTGVLRTEAFFEVEDDGPGIAAPLREQLFKRHGRGPASSGSGLGLAIVQRIARQHGGHIELVHGEPGTTARLLLPLA</sequence>
<keyword evidence="4" id="KW-0597">Phosphoprotein</keyword>
<evidence type="ECO:0000256" key="8">
    <source>
        <dbReference type="ARBA" id="ARBA00022989"/>
    </source>
</evidence>
<dbReference type="InterPro" id="IPR036890">
    <property type="entry name" value="HATPase_C_sf"/>
</dbReference>
<evidence type="ECO:0000313" key="11">
    <source>
        <dbReference type="EMBL" id="MDT9001999.1"/>
    </source>
</evidence>
<dbReference type="GO" id="GO:0004673">
    <property type="term" value="F:protein histidine kinase activity"/>
    <property type="evidence" value="ECO:0007669"/>
    <property type="project" value="UniProtKB-EC"/>
</dbReference>
<comment type="caution">
    <text evidence="11">The sequence shown here is derived from an EMBL/GenBank/DDBJ whole genome shotgun (WGS) entry which is preliminary data.</text>
</comment>
<reference evidence="11" key="1">
    <citation type="submission" date="2023-09" db="EMBL/GenBank/DDBJ databases">
        <title>Paucibacter sp. APW11 Genome sequencing and assembly.</title>
        <authorList>
            <person name="Kim I."/>
        </authorList>
    </citation>
    <scope>NUCLEOTIDE SEQUENCE</scope>
    <source>
        <strain evidence="11">APW11</strain>
    </source>
</reference>
<dbReference type="Gene3D" id="1.10.287.130">
    <property type="match status" value="1"/>
</dbReference>
<gene>
    <name evidence="11" type="ORF">RQP53_22165</name>
</gene>
<dbReference type="Pfam" id="PF00512">
    <property type="entry name" value="HisKA"/>
    <property type="match status" value="1"/>
</dbReference>
<dbReference type="InterPro" id="IPR005467">
    <property type="entry name" value="His_kinase_dom"/>
</dbReference>
<evidence type="ECO:0000256" key="4">
    <source>
        <dbReference type="ARBA" id="ARBA00022553"/>
    </source>
</evidence>
<proteinExistence type="predicted"/>
<keyword evidence="12" id="KW-1185">Reference proteome</keyword>
<dbReference type="PRINTS" id="PR00344">
    <property type="entry name" value="BCTRLSENSOR"/>
</dbReference>
<evidence type="ECO:0000256" key="9">
    <source>
        <dbReference type="ARBA" id="ARBA00023136"/>
    </source>
</evidence>